<feature type="compositionally biased region" description="Polar residues" evidence="1">
    <location>
        <begin position="8"/>
        <end position="22"/>
    </location>
</feature>
<dbReference type="EMBL" id="FODE01000002">
    <property type="protein sequence ID" value="SEN18757.1"/>
    <property type="molecule type" value="Genomic_DNA"/>
</dbReference>
<gene>
    <name evidence="2" type="ORF">SAMN04489859_100275</name>
</gene>
<keyword evidence="3" id="KW-1185">Reference proteome</keyword>
<proteinExistence type="predicted"/>
<feature type="region of interest" description="Disordered" evidence="1">
    <location>
        <begin position="1"/>
        <end position="53"/>
    </location>
</feature>
<evidence type="ECO:0000313" key="3">
    <source>
        <dbReference type="Proteomes" id="UP000199054"/>
    </source>
</evidence>
<name>A0A1H8EIR7_9RHOB</name>
<dbReference type="RefSeq" id="WP_170851708.1">
    <property type="nucleotide sequence ID" value="NZ_CP067127.1"/>
</dbReference>
<evidence type="ECO:0000313" key="2">
    <source>
        <dbReference type="EMBL" id="SEN18757.1"/>
    </source>
</evidence>
<reference evidence="2 3" key="1">
    <citation type="submission" date="2016-10" db="EMBL/GenBank/DDBJ databases">
        <authorList>
            <person name="de Groot N.N."/>
        </authorList>
    </citation>
    <scope>NUCLEOTIDE SEQUENCE [LARGE SCALE GENOMIC DNA]</scope>
    <source>
        <strain evidence="2 3">DSM 8512</strain>
    </source>
</reference>
<evidence type="ECO:0000256" key="1">
    <source>
        <dbReference type="SAM" id="MobiDB-lite"/>
    </source>
</evidence>
<dbReference type="Proteomes" id="UP000199054">
    <property type="component" value="Unassembled WGS sequence"/>
</dbReference>
<protein>
    <submittedName>
        <fullName evidence="2">Uncharacterized protein</fullName>
    </submittedName>
</protein>
<accession>A0A1H8EIR7</accession>
<dbReference type="AlphaFoldDB" id="A0A1H8EIR7"/>
<organism evidence="2 3">
    <name type="scientific">Paracoccus alcaliphilus</name>
    <dbReference type="NCBI Taxonomy" id="34002"/>
    <lineage>
        <taxon>Bacteria</taxon>
        <taxon>Pseudomonadati</taxon>
        <taxon>Pseudomonadota</taxon>
        <taxon>Alphaproteobacteria</taxon>
        <taxon>Rhodobacterales</taxon>
        <taxon>Paracoccaceae</taxon>
        <taxon>Paracoccus</taxon>
    </lineage>
</organism>
<feature type="compositionally biased region" description="Basic and acidic residues" evidence="1">
    <location>
        <begin position="44"/>
        <end position="53"/>
    </location>
</feature>
<sequence>MGADKTNQENSSKPEQAQQNESAPGKLGDEPQQAEPGKDAAASEEQRKSRLPG</sequence>